<evidence type="ECO:0000259" key="3">
    <source>
        <dbReference type="PROSITE" id="PS50887"/>
    </source>
</evidence>
<keyword evidence="1" id="KW-1133">Transmembrane helix</keyword>
<proteinExistence type="predicted"/>
<evidence type="ECO:0000256" key="1">
    <source>
        <dbReference type="SAM" id="Phobius"/>
    </source>
</evidence>
<dbReference type="InterPro" id="IPR043128">
    <property type="entry name" value="Rev_trsase/Diguanyl_cyclase"/>
</dbReference>
<keyword evidence="1" id="KW-0472">Membrane</keyword>
<dbReference type="InterPro" id="IPR029787">
    <property type="entry name" value="Nucleotide_cyclase"/>
</dbReference>
<dbReference type="InterPro" id="IPR029150">
    <property type="entry name" value="dCache_3"/>
</dbReference>
<dbReference type="SUPFAM" id="SSF55073">
    <property type="entry name" value="Nucleotide cyclase"/>
    <property type="match status" value="1"/>
</dbReference>
<evidence type="ECO:0000313" key="5">
    <source>
        <dbReference type="Proteomes" id="UP000292554"/>
    </source>
</evidence>
<dbReference type="PROSITE" id="PS50887">
    <property type="entry name" value="GGDEF"/>
    <property type="match status" value="1"/>
</dbReference>
<comment type="caution">
    <text evidence="4">The sequence shown here is derived from an EMBL/GenBank/DDBJ whole genome shotgun (WGS) entry which is preliminary data.</text>
</comment>
<keyword evidence="1" id="KW-0812">Transmembrane</keyword>
<dbReference type="Pfam" id="PF14827">
    <property type="entry name" value="dCache_3"/>
    <property type="match status" value="1"/>
</dbReference>
<dbReference type="SUPFAM" id="SSF141868">
    <property type="entry name" value="EAL domain-like"/>
    <property type="match status" value="1"/>
</dbReference>
<dbReference type="PANTHER" id="PTHR33121">
    <property type="entry name" value="CYCLIC DI-GMP PHOSPHODIESTERASE PDEF"/>
    <property type="match status" value="1"/>
</dbReference>
<dbReference type="Pfam" id="PF00563">
    <property type="entry name" value="EAL"/>
    <property type="match status" value="1"/>
</dbReference>
<protein>
    <submittedName>
        <fullName evidence="4">Bifunctional diguanylate cyclase/phosphodiesterase</fullName>
    </submittedName>
</protein>
<dbReference type="SMART" id="SM00052">
    <property type="entry name" value="EAL"/>
    <property type="match status" value="1"/>
</dbReference>
<accession>A0ABY2AS43</accession>
<dbReference type="Pfam" id="PF00990">
    <property type="entry name" value="GGDEF"/>
    <property type="match status" value="1"/>
</dbReference>
<dbReference type="CDD" id="cd01948">
    <property type="entry name" value="EAL"/>
    <property type="match status" value="1"/>
</dbReference>
<dbReference type="PROSITE" id="PS50883">
    <property type="entry name" value="EAL"/>
    <property type="match status" value="1"/>
</dbReference>
<dbReference type="InterPro" id="IPR050706">
    <property type="entry name" value="Cyclic-di-GMP_PDE-like"/>
</dbReference>
<reference evidence="4 5" key="1">
    <citation type="submission" date="2019-02" db="EMBL/GenBank/DDBJ databases">
        <title>Corallincola luteus sp. nov., a marine bacterium isolated from surface sediment of Bohai Sea in China.</title>
        <authorList>
            <person name="Ren Q."/>
        </authorList>
    </citation>
    <scope>NUCLEOTIDE SEQUENCE [LARGE SCALE GENOMIC DNA]</scope>
    <source>
        <strain evidence="4 5">DASS28</strain>
    </source>
</reference>
<evidence type="ECO:0000259" key="2">
    <source>
        <dbReference type="PROSITE" id="PS50883"/>
    </source>
</evidence>
<dbReference type="InterPro" id="IPR035919">
    <property type="entry name" value="EAL_sf"/>
</dbReference>
<dbReference type="InterPro" id="IPR000160">
    <property type="entry name" value="GGDEF_dom"/>
</dbReference>
<dbReference type="Gene3D" id="3.20.20.450">
    <property type="entry name" value="EAL domain"/>
    <property type="match status" value="1"/>
</dbReference>
<dbReference type="CDD" id="cd01949">
    <property type="entry name" value="GGDEF"/>
    <property type="match status" value="1"/>
</dbReference>
<dbReference type="PANTHER" id="PTHR33121:SF70">
    <property type="entry name" value="SIGNALING PROTEIN YKOW"/>
    <property type="match status" value="1"/>
</dbReference>
<dbReference type="InterPro" id="IPR001633">
    <property type="entry name" value="EAL_dom"/>
</dbReference>
<feature type="domain" description="EAL" evidence="2">
    <location>
        <begin position="559"/>
        <end position="813"/>
    </location>
</feature>
<dbReference type="Proteomes" id="UP000292554">
    <property type="component" value="Unassembled WGS sequence"/>
</dbReference>
<dbReference type="SMART" id="SM00267">
    <property type="entry name" value="GGDEF"/>
    <property type="match status" value="1"/>
</dbReference>
<gene>
    <name evidence="4" type="ORF">EZV61_02210</name>
</gene>
<feature type="domain" description="GGDEF" evidence="3">
    <location>
        <begin position="415"/>
        <end position="550"/>
    </location>
</feature>
<organism evidence="4 5">
    <name type="scientific">Corallincola luteus</name>
    <dbReference type="NCBI Taxonomy" id="1775177"/>
    <lineage>
        <taxon>Bacteria</taxon>
        <taxon>Pseudomonadati</taxon>
        <taxon>Pseudomonadota</taxon>
        <taxon>Gammaproteobacteria</taxon>
        <taxon>Alteromonadales</taxon>
        <taxon>Psychromonadaceae</taxon>
        <taxon>Corallincola</taxon>
    </lineage>
</organism>
<feature type="transmembrane region" description="Helical" evidence="1">
    <location>
        <begin position="12"/>
        <end position="30"/>
    </location>
</feature>
<dbReference type="Gene3D" id="3.30.70.270">
    <property type="match status" value="1"/>
</dbReference>
<dbReference type="RefSeq" id="WP_131414181.1">
    <property type="nucleotide sequence ID" value="NZ_SJXE01000001.1"/>
</dbReference>
<evidence type="ECO:0000313" key="4">
    <source>
        <dbReference type="EMBL" id="TCI04807.1"/>
    </source>
</evidence>
<dbReference type="EMBL" id="SJXE01000001">
    <property type="protein sequence ID" value="TCI04807.1"/>
    <property type="molecule type" value="Genomic_DNA"/>
</dbReference>
<sequence>MQRRFISIRWQFSVGLVFLLTVLVVSLHLLSISRMEDQLETQLVNSNIAQQKTFLTLSEMMGDRLIEFSDIVLGEPDLDMLSTDQGKQLLLQAVDDYWAANQLIWRLESAWLFSANREQWGSWGDVSQPPPWIWLEEIMVKVDYVSRIGCAQRCVYYIGVPVNLGKQGIGALVVSLSLMDLVIALRHSHKIDLAIVTQRQATAQDQLPYLNGWNVGISSLSSKDRFLPILEETAAKVPLDRLFEGGITAVAEDNIRLSAVKISDKVAHLNDGYLILIDDISVQKAEIERFRDNSVLLSAMVMLGGLLLGLIPISHVVARTNVLAKMMPMVAEQKFEQVRALLTRRRRLYRDEFTVLESAAETLNEQLESLGHKVEKRTHQLERMAMYDELTGLPNRHLLLQTLRDDVLNIGTDYQQLAVVLIDLDEFKRINDTLGHDAGDELLKDIAQRLQRFEHLARETVFLGRFGDDEFTLLLKLQDDEQLTRQLQQIREVIREPVNLRNETLVINGSFGIALADSGQLTAEELMRQADTALYQAKSNGKNQYRFFDPAMAADAYKRLAMESELRRAVQEKEFCLFLQPQIALTGRKLVGFEALIRWRHPEKGLVFPDEFIPQLENSEHIVAVGYWTIEHSMAILQQLKLQGLPDIKIAINLTSHQFDDEKLGAFISDNLARYGLKEAQIELELTENTLIGDIDKVLTQMQELRKRGVSLAIDDFGTGYSSLEYLRRLPVNILKIDRSFVMDLDNDETDRQLVQTILAMAKNMHMDVVAEGIEKHSHIDFLAERGCGYGQGYFICRPIDELQLMIAIDKHLIDGRWLG</sequence>
<dbReference type="NCBIfam" id="TIGR00254">
    <property type="entry name" value="GGDEF"/>
    <property type="match status" value="1"/>
</dbReference>
<keyword evidence="5" id="KW-1185">Reference proteome</keyword>
<feature type="transmembrane region" description="Helical" evidence="1">
    <location>
        <begin position="295"/>
        <end position="318"/>
    </location>
</feature>
<name>A0ABY2AS43_9GAMM</name>